<dbReference type="AlphaFoldDB" id="A0AB37ALZ6"/>
<accession>A0AB37ALZ6</accession>
<comment type="caution">
    <text evidence="1">The sequence shown here is derived from an EMBL/GenBank/DDBJ whole genome shotgun (WGS) entry which is preliminary data.</text>
</comment>
<dbReference type="Proteomes" id="UP000237811">
    <property type="component" value="Unassembled WGS sequence"/>
</dbReference>
<organism evidence="1 2">
    <name type="scientific">Burkholderia multivorans</name>
    <dbReference type="NCBI Taxonomy" id="87883"/>
    <lineage>
        <taxon>Bacteria</taxon>
        <taxon>Pseudomonadati</taxon>
        <taxon>Pseudomonadota</taxon>
        <taxon>Betaproteobacteria</taxon>
        <taxon>Burkholderiales</taxon>
        <taxon>Burkholderiaceae</taxon>
        <taxon>Burkholderia</taxon>
        <taxon>Burkholderia cepacia complex</taxon>
    </lineage>
</organism>
<name>A0AB37ALZ6_9BURK</name>
<evidence type="ECO:0000313" key="2">
    <source>
        <dbReference type="Proteomes" id="UP000237811"/>
    </source>
</evidence>
<evidence type="ECO:0000313" key="1">
    <source>
        <dbReference type="EMBL" id="PRE42271.1"/>
    </source>
</evidence>
<dbReference type="RefSeq" id="WP_105778061.1">
    <property type="nucleotide sequence ID" value="NZ_JAHPOL010000008.1"/>
</dbReference>
<gene>
    <name evidence="1" type="ORF">C6P99_24620</name>
</gene>
<dbReference type="EMBL" id="PVFR01000076">
    <property type="protein sequence ID" value="PRE42271.1"/>
    <property type="molecule type" value="Genomic_DNA"/>
</dbReference>
<evidence type="ECO:0008006" key="3">
    <source>
        <dbReference type="Google" id="ProtNLM"/>
    </source>
</evidence>
<proteinExistence type="predicted"/>
<reference evidence="1 2" key="1">
    <citation type="submission" date="2018-03" db="EMBL/GenBank/DDBJ databases">
        <authorList>
            <person name="Nguyen K."/>
            <person name="Fouts D."/>
            <person name="Sutton G."/>
        </authorList>
    </citation>
    <scope>NUCLEOTIDE SEQUENCE [LARGE SCALE GENOMIC DNA]</scope>
    <source>
        <strain evidence="1 2">AU14328</strain>
    </source>
</reference>
<sequence length="76" mass="8323">MSIAIQLHKDDIDYSTLGDQVTYITFSPLNSDPEINEAVIDEGQYAQIEAGLEGVPHKVDFTGTGRKWQAVNGAGW</sequence>
<protein>
    <recommendedName>
        <fullName evidence="3">Bacteriophage protein</fullName>
    </recommendedName>
</protein>